<dbReference type="SUPFAM" id="SSF50969">
    <property type="entry name" value="YVTN repeat-like/Quinoprotein amine dehydrogenase"/>
    <property type="match status" value="1"/>
</dbReference>
<organism evidence="1 2">
    <name type="scientific">Proteiniphilum acetatigenes</name>
    <dbReference type="NCBI Taxonomy" id="294710"/>
    <lineage>
        <taxon>Bacteria</taxon>
        <taxon>Pseudomonadati</taxon>
        <taxon>Bacteroidota</taxon>
        <taxon>Bacteroidia</taxon>
        <taxon>Bacteroidales</taxon>
        <taxon>Dysgonomonadaceae</taxon>
        <taxon>Proteiniphilum</taxon>
    </lineage>
</organism>
<evidence type="ECO:0008006" key="3">
    <source>
        <dbReference type="Google" id="ProtNLM"/>
    </source>
</evidence>
<dbReference type="InterPro" id="IPR011044">
    <property type="entry name" value="Quino_amine_DH_bsu"/>
</dbReference>
<gene>
    <name evidence="1" type="ORF">XD92_0059</name>
</gene>
<proteinExistence type="predicted"/>
<reference evidence="2" key="1">
    <citation type="journal article" date="2015" name="MBio">
        <title>Genome-Resolved Metagenomic Analysis Reveals Roles for Candidate Phyla and Other Microbial Community Members in Biogeochemical Transformations in Oil Reservoirs.</title>
        <authorList>
            <person name="Hu P."/>
            <person name="Tom L."/>
            <person name="Singh A."/>
            <person name="Thomas B.C."/>
            <person name="Baker B.J."/>
            <person name="Piceno Y.M."/>
            <person name="Andersen G.L."/>
            <person name="Banfield J.F."/>
        </authorList>
    </citation>
    <scope>NUCLEOTIDE SEQUENCE [LARGE SCALE GENOMIC DNA]</scope>
</reference>
<accession>A0A101HL11</accession>
<comment type="caution">
    <text evidence="1">The sequence shown here is derived from an EMBL/GenBank/DDBJ whole genome shotgun (WGS) entry which is preliminary data.</text>
</comment>
<protein>
    <recommendedName>
        <fullName evidence="3">Lipoprotein</fullName>
    </recommendedName>
</protein>
<name>A0A101HL11_9BACT</name>
<evidence type="ECO:0000313" key="2">
    <source>
        <dbReference type="Proteomes" id="UP000053860"/>
    </source>
</evidence>
<dbReference type="EMBL" id="LGGN01000004">
    <property type="protein sequence ID" value="KUK78773.1"/>
    <property type="molecule type" value="Genomic_DNA"/>
</dbReference>
<dbReference type="AlphaFoldDB" id="A0A101HL11"/>
<evidence type="ECO:0000313" key="1">
    <source>
        <dbReference type="EMBL" id="KUK78773.1"/>
    </source>
</evidence>
<dbReference type="PROSITE" id="PS51257">
    <property type="entry name" value="PROKAR_LIPOPROTEIN"/>
    <property type="match status" value="1"/>
</dbReference>
<dbReference type="Proteomes" id="UP000053860">
    <property type="component" value="Unassembled WGS sequence"/>
</dbReference>
<sequence>MKNKYLYYIFILFTISCTNDNQSFDSMFKHRKKVILENVSFINKDDLLSPENIAVKDSLCVIYEPQGEKLLTVFDLKNKTKKKELLAKGNGPGEAISLQTILFDGQQDFFYCNDVAQNKLNIFSTPNFNLLEQKKINFSFATFTRDMNNWIFSIVGQSKPFVFFKNNEEEIRFGSPVKISHVEPNIITQVLQGPIAVTNTPIKKLAWFSVYGEVFQIYNYDNSNDIKLVKEIVINLPIFDESGAMDMDTKLGINSLSSSENYIFALYSNNFLRDALTLKKDIFNSKNILVYDWNGLPIVLLELDKEVLAIAYNKSDDTLYCIGLDDDKDYQIFTIKEIEKKLK</sequence>
<dbReference type="Pfam" id="PF15869">
    <property type="entry name" value="TolB_like"/>
    <property type="match status" value="1"/>
</dbReference>